<sequence>MAAVDIPESQATVTVKIVDNGSRITGPMSFFMEPPLLDDLQSRQKIFAPAFVFLVEHEDERAGKTRRVVFDLGIRKNPAEYPPAVLAYHEAFEMVPGDKEVFDVLRSGGVDLDTVEAVIWSHHHMDHTGNPSGFPPATDLVVGPGFRETLLPAYPEREDAMIGQRDLRGRALRQLDFGEDSGGLLIGGYRAIDYFGDGSFYLLEAPGHSIDHIMGLARTGASPSRFILMGADIGTHAAQWRPSPHVPLPAELAPSPLGPASALNVRFDVCPGHLFADHVHPSSSSSTTSSSGSGETKNSPFARIRPGHPHDVVRAQRSLDMMMPFDADESIFVVAAHDFTLLPVVECFPEVANGWFEKGWKDKGRWAFLEGFAGIVEGKASLR</sequence>
<protein>
    <submittedName>
        <fullName evidence="1">Uncharacterized protein</fullName>
    </submittedName>
</protein>
<comment type="caution">
    <text evidence="1">The sequence shown here is derived from an EMBL/GenBank/DDBJ whole genome shotgun (WGS) entry which is preliminary data.</text>
</comment>
<evidence type="ECO:0000313" key="2">
    <source>
        <dbReference type="Proteomes" id="UP001163324"/>
    </source>
</evidence>
<dbReference type="EMBL" id="CM047944">
    <property type="protein sequence ID" value="KAI9899665.1"/>
    <property type="molecule type" value="Genomic_DNA"/>
</dbReference>
<reference evidence="1" key="1">
    <citation type="submission" date="2022-10" db="EMBL/GenBank/DDBJ databases">
        <title>Complete Genome of Trichothecium roseum strain YXFP-22015, a Plant Pathogen Isolated from Citrus.</title>
        <authorList>
            <person name="Wang Y."/>
            <person name="Zhu L."/>
        </authorList>
    </citation>
    <scope>NUCLEOTIDE SEQUENCE</scope>
    <source>
        <strain evidence="1">YXFP-22015</strain>
    </source>
</reference>
<name>A0ACC0V0J0_9HYPO</name>
<proteinExistence type="predicted"/>
<organism evidence="1 2">
    <name type="scientific">Trichothecium roseum</name>
    <dbReference type="NCBI Taxonomy" id="47278"/>
    <lineage>
        <taxon>Eukaryota</taxon>
        <taxon>Fungi</taxon>
        <taxon>Dikarya</taxon>
        <taxon>Ascomycota</taxon>
        <taxon>Pezizomycotina</taxon>
        <taxon>Sordariomycetes</taxon>
        <taxon>Hypocreomycetidae</taxon>
        <taxon>Hypocreales</taxon>
        <taxon>Hypocreales incertae sedis</taxon>
        <taxon>Trichothecium</taxon>
    </lineage>
</organism>
<evidence type="ECO:0000313" key="1">
    <source>
        <dbReference type="EMBL" id="KAI9899665.1"/>
    </source>
</evidence>
<keyword evidence="2" id="KW-1185">Reference proteome</keyword>
<dbReference type="Proteomes" id="UP001163324">
    <property type="component" value="Chromosome 5"/>
</dbReference>
<gene>
    <name evidence="1" type="ORF">N3K66_006126</name>
</gene>
<accession>A0ACC0V0J0</accession>